<dbReference type="GeneID" id="119734816"/>
<dbReference type="RefSeq" id="XP_038064314.1">
    <property type="nucleotide sequence ID" value="XM_038208386.1"/>
</dbReference>
<keyword evidence="4" id="KW-0349">Heme</keyword>
<accession>A0A914ALK9</accession>
<dbReference type="OMA" id="SNKIMEP"/>
<dbReference type="GO" id="GO:0034354">
    <property type="term" value="P:'de novo' NAD+ biosynthetic process from L-tryptophan"/>
    <property type="evidence" value="ECO:0007669"/>
    <property type="project" value="TreeGrafter"/>
</dbReference>
<dbReference type="GO" id="GO:0046872">
    <property type="term" value="F:metal ion binding"/>
    <property type="evidence" value="ECO:0007669"/>
    <property type="project" value="UniProtKB-KW"/>
</dbReference>
<dbReference type="Gene3D" id="1.20.58.480">
    <property type="match status" value="1"/>
</dbReference>
<comment type="similarity">
    <text evidence="1">Belongs to the indoleamine 2,3-dioxygenase family.</text>
</comment>
<dbReference type="PANTHER" id="PTHR28657:SF5">
    <property type="entry name" value="INDOLEAMINE 2,3-DIOXYGENASE"/>
    <property type="match status" value="1"/>
</dbReference>
<keyword evidence="3 4" id="KW-0408">Iron</keyword>
<dbReference type="AlphaFoldDB" id="A0A914ALK9"/>
<evidence type="ECO:0000313" key="6">
    <source>
        <dbReference type="EnsemblMetazoa" id="XP_038064314.1"/>
    </source>
</evidence>
<dbReference type="SUPFAM" id="SSF140959">
    <property type="entry name" value="Indolic compounds 2,3-dioxygenase-like"/>
    <property type="match status" value="1"/>
</dbReference>
<dbReference type="GO" id="GO:0004833">
    <property type="term" value="F:L-tryptophan 2,3-dioxygenase activity"/>
    <property type="evidence" value="ECO:0007669"/>
    <property type="project" value="TreeGrafter"/>
</dbReference>
<dbReference type="OrthoDB" id="10262710at2759"/>
<dbReference type="GO" id="GO:0033754">
    <property type="term" value="F:indoleamine 2,3-dioxygenase activity"/>
    <property type="evidence" value="ECO:0007669"/>
    <property type="project" value="TreeGrafter"/>
</dbReference>
<keyword evidence="2 4" id="KW-0479">Metal-binding</keyword>
<evidence type="ECO:0000313" key="7">
    <source>
        <dbReference type="Proteomes" id="UP000887568"/>
    </source>
</evidence>
<reference evidence="6" key="1">
    <citation type="submission" date="2022-11" db="UniProtKB">
        <authorList>
            <consortium name="EnsemblMetazoa"/>
        </authorList>
    </citation>
    <scope>IDENTIFICATION</scope>
</reference>
<dbReference type="InterPro" id="IPR000898">
    <property type="entry name" value="Indolamine_dOase"/>
</dbReference>
<dbReference type="GO" id="GO:0005737">
    <property type="term" value="C:cytoplasm"/>
    <property type="evidence" value="ECO:0007669"/>
    <property type="project" value="TreeGrafter"/>
</dbReference>
<organism evidence="6 7">
    <name type="scientific">Patiria miniata</name>
    <name type="common">Bat star</name>
    <name type="synonym">Asterina miniata</name>
    <dbReference type="NCBI Taxonomy" id="46514"/>
    <lineage>
        <taxon>Eukaryota</taxon>
        <taxon>Metazoa</taxon>
        <taxon>Echinodermata</taxon>
        <taxon>Eleutherozoa</taxon>
        <taxon>Asterozoa</taxon>
        <taxon>Asteroidea</taxon>
        <taxon>Valvatacea</taxon>
        <taxon>Valvatida</taxon>
        <taxon>Asterinidae</taxon>
        <taxon>Patiria</taxon>
    </lineage>
</organism>
<name>A0A914ALK9_PATMI</name>
<dbReference type="EnsemblMetazoa" id="XM_038208386.1">
    <property type="protein sequence ID" value="XP_038064314.1"/>
    <property type="gene ID" value="LOC119734816"/>
</dbReference>
<dbReference type="PANTHER" id="PTHR28657">
    <property type="entry name" value="INDOLEAMINE 2,3-DIOXYGENASE"/>
    <property type="match status" value="1"/>
</dbReference>
<evidence type="ECO:0008006" key="8">
    <source>
        <dbReference type="Google" id="ProtNLM"/>
    </source>
</evidence>
<sequence length="381" mass="42930">MNENPLRKLPDYFDPWWKIATRLPQLVEDGTLRDEVHKMPFLDYRQLNGEPEWRLAHRVLGFTTQCYVWTAGEKHIPQTLPKNLAVPYWEVSKLLGITPSLCQLIAALDNWVLVDPEGPVALDNLRTVLNMVGGDDESWFFMVSGQIEMDCGAALCGIVEAQQAVKDLDVNTYIAALEKVEKAVRKMKETLSRMRERSRPWMFYNVLRPFVAGWDSPAFKAKGWKGLIYEGVSPEPLCYGGGSAAQSATLPCIDAGLGILHQPEEEKVCTNFQSQMLPLHRDLIKALADGPSVRHFATFSKNSRALRVYNACLQAVADYRTFHLTIVTQYIIIPSRQKDTDKKYSRQAGLGTGGTGFMMYLKSLRNSVVNAFHQNDDGTEV</sequence>
<evidence type="ECO:0000256" key="2">
    <source>
        <dbReference type="ARBA" id="ARBA00022723"/>
    </source>
</evidence>
<proteinExistence type="inferred from homology"/>
<dbReference type="InterPro" id="IPR037217">
    <property type="entry name" value="Trp/Indoleamine_2_3_dOase-like"/>
</dbReference>
<keyword evidence="5" id="KW-0175">Coiled coil</keyword>
<dbReference type="GO" id="GO:0019441">
    <property type="term" value="P:L-tryptophan catabolic process to kynurenine"/>
    <property type="evidence" value="ECO:0007669"/>
    <property type="project" value="InterPro"/>
</dbReference>
<dbReference type="Proteomes" id="UP000887568">
    <property type="component" value="Unplaced"/>
</dbReference>
<feature type="coiled-coil region" evidence="5">
    <location>
        <begin position="170"/>
        <end position="197"/>
    </location>
</feature>
<evidence type="ECO:0000256" key="4">
    <source>
        <dbReference type="PIRSR" id="PIRSR600898-1"/>
    </source>
</evidence>
<evidence type="ECO:0000256" key="5">
    <source>
        <dbReference type="SAM" id="Coils"/>
    </source>
</evidence>
<dbReference type="Pfam" id="PF01231">
    <property type="entry name" value="IDO"/>
    <property type="match status" value="1"/>
</dbReference>
<feature type="binding site" description="proximal binding residue" evidence="4">
    <location>
        <position position="323"/>
    </location>
    <ligand>
        <name>heme b</name>
        <dbReference type="ChEBI" id="CHEBI:60344"/>
    </ligand>
    <ligandPart>
        <name>Fe</name>
        <dbReference type="ChEBI" id="CHEBI:18248"/>
    </ligandPart>
</feature>
<evidence type="ECO:0000256" key="1">
    <source>
        <dbReference type="ARBA" id="ARBA00007119"/>
    </source>
</evidence>
<protein>
    <recommendedName>
        <fullName evidence="8">Indoleamine 2,3-dioxygenase</fullName>
    </recommendedName>
</protein>
<keyword evidence="7" id="KW-1185">Reference proteome</keyword>
<dbReference type="GO" id="GO:0020037">
    <property type="term" value="F:heme binding"/>
    <property type="evidence" value="ECO:0007669"/>
    <property type="project" value="InterPro"/>
</dbReference>
<evidence type="ECO:0000256" key="3">
    <source>
        <dbReference type="ARBA" id="ARBA00023004"/>
    </source>
</evidence>